<dbReference type="GO" id="GO:0005634">
    <property type="term" value="C:nucleus"/>
    <property type="evidence" value="ECO:0007669"/>
    <property type="project" value="TreeGrafter"/>
</dbReference>
<dbReference type="GO" id="GO:0000981">
    <property type="term" value="F:DNA-binding transcription factor activity, RNA polymerase II-specific"/>
    <property type="evidence" value="ECO:0007669"/>
    <property type="project" value="TreeGrafter"/>
</dbReference>
<evidence type="ECO:0000313" key="8">
    <source>
        <dbReference type="Proteomes" id="UP001224775"/>
    </source>
</evidence>
<feature type="region of interest" description="Disordered" evidence="5">
    <location>
        <begin position="1"/>
        <end position="91"/>
    </location>
</feature>
<evidence type="ECO:0000313" key="7">
    <source>
        <dbReference type="EMBL" id="KAK1738168.1"/>
    </source>
</evidence>
<evidence type="ECO:0000256" key="3">
    <source>
        <dbReference type="ARBA" id="ARBA00022833"/>
    </source>
</evidence>
<sequence length="675" mass="75474">MTMSNNTRAAGAAPSSQSIAFDFGGGTGDSAANNNAHPVFRFDSNNNNSNDDSADMSNNNAAPSRPSANHNSPTETTPNEPPRKCASCGKTENDEGIKLKNCTACHLVRYCGVECQREHRPKHKKACKKRAAELRCKTSNAVIVGGGGGGGQLSNNNELDSERLARMVESGDISTDRILFACPQDVDIKPGADFQSAIDEAKLIADRRMVLQQAHLRFSTLSRVSYNSGLDFERYYRDLYEDIQKYHDVWFDKLFNVDNPNPTHAEFTTGILGTLCTILRQRGDLEECAEIMNTYMAVLTRYQQQTEGCGVAAQVDCCEGLTFRANLIRCNLGVQLGDKEMAMTAFHDVVKYEKKEKAAGRYTDDSCPDLDGMLECFFGHRDYDRIDDDDIFNALTFMDKECNKDGPQLKPRECGYYNCDKKEQMSGDFNLCSKCHKQPYCGKECQVRDWKIHKLLCCGKNKTDIEDDTLLMIMELMLKNYGATADARSEIKISSRQKDAASAALLKKLMKLFTGEFSHFNSQQAVGDAGTNPAFSQALADFFAQQPGYDKVWGVLRVGYRESLERDREAVSRSNTLTLNESVIRGACEEMAKRSTLTIGNVMCDGDSSRNLSKHHLLIDALVEETKEFLREHKEYDSYAGLQKVGYNPDYMLIISKVICEVYEVEMDEEGNFTT</sequence>
<evidence type="ECO:0000256" key="4">
    <source>
        <dbReference type="PROSITE-ProRule" id="PRU00134"/>
    </source>
</evidence>
<keyword evidence="1" id="KW-0479">Metal-binding</keyword>
<dbReference type="AlphaFoldDB" id="A0AAD8Y2U8"/>
<dbReference type="PROSITE" id="PS50865">
    <property type="entry name" value="ZF_MYND_2"/>
    <property type="match status" value="2"/>
</dbReference>
<evidence type="ECO:0000259" key="6">
    <source>
        <dbReference type="PROSITE" id="PS50865"/>
    </source>
</evidence>
<protein>
    <recommendedName>
        <fullName evidence="6">MYND-type domain-containing protein</fullName>
    </recommendedName>
</protein>
<dbReference type="PANTHER" id="PTHR10237">
    <property type="entry name" value="DEFORMED EPIDERMAL AUTOREGULATORY FACTOR 1 HOMOLOG SUPPRESSIN"/>
    <property type="match status" value="1"/>
</dbReference>
<reference evidence="7" key="1">
    <citation type="submission" date="2023-06" db="EMBL/GenBank/DDBJ databases">
        <title>Survivors Of The Sea: Transcriptome response of Skeletonema marinoi to long-term dormancy.</title>
        <authorList>
            <person name="Pinder M.I.M."/>
            <person name="Kourtchenko O."/>
            <person name="Robertson E.K."/>
            <person name="Larsson T."/>
            <person name="Maumus F."/>
            <person name="Osuna-Cruz C.M."/>
            <person name="Vancaester E."/>
            <person name="Stenow R."/>
            <person name="Vandepoele K."/>
            <person name="Ploug H."/>
            <person name="Bruchert V."/>
            <person name="Godhe A."/>
            <person name="Topel M."/>
        </authorList>
    </citation>
    <scope>NUCLEOTIDE SEQUENCE</scope>
    <source>
        <strain evidence="7">R05AC</strain>
    </source>
</reference>
<gene>
    <name evidence="7" type="ORF">QTG54_010837</name>
</gene>
<keyword evidence="2 4" id="KW-0863">Zinc-finger</keyword>
<keyword evidence="3" id="KW-0862">Zinc</keyword>
<dbReference type="PROSITE" id="PS01360">
    <property type="entry name" value="ZF_MYND_1"/>
    <property type="match status" value="1"/>
</dbReference>
<dbReference type="Pfam" id="PF01753">
    <property type="entry name" value="zf-MYND"/>
    <property type="match status" value="2"/>
</dbReference>
<feature type="compositionally biased region" description="Low complexity" evidence="5">
    <location>
        <begin position="43"/>
        <end position="78"/>
    </location>
</feature>
<dbReference type="InterPro" id="IPR002893">
    <property type="entry name" value="Znf_MYND"/>
</dbReference>
<keyword evidence="8" id="KW-1185">Reference proteome</keyword>
<evidence type="ECO:0000256" key="5">
    <source>
        <dbReference type="SAM" id="MobiDB-lite"/>
    </source>
</evidence>
<comment type="caution">
    <text evidence="7">The sequence shown here is derived from an EMBL/GenBank/DDBJ whole genome shotgun (WGS) entry which is preliminary data.</text>
</comment>
<dbReference type="Proteomes" id="UP001224775">
    <property type="component" value="Unassembled WGS sequence"/>
</dbReference>
<dbReference type="Gene3D" id="6.10.140.2220">
    <property type="match status" value="2"/>
</dbReference>
<proteinExistence type="predicted"/>
<dbReference type="PANTHER" id="PTHR10237:SF14">
    <property type="entry name" value="MYND-TYPE DOMAIN-CONTAINING PROTEIN"/>
    <property type="match status" value="1"/>
</dbReference>
<feature type="domain" description="MYND-type" evidence="6">
    <location>
        <begin position="85"/>
        <end position="127"/>
    </location>
</feature>
<dbReference type="EMBL" id="JATAAI010000021">
    <property type="protein sequence ID" value="KAK1738168.1"/>
    <property type="molecule type" value="Genomic_DNA"/>
</dbReference>
<accession>A0AAD8Y2U8</accession>
<evidence type="ECO:0000256" key="1">
    <source>
        <dbReference type="ARBA" id="ARBA00022723"/>
    </source>
</evidence>
<dbReference type="InterPro" id="IPR024119">
    <property type="entry name" value="TF_DEAF-1"/>
</dbReference>
<feature type="domain" description="MYND-type" evidence="6">
    <location>
        <begin position="416"/>
        <end position="457"/>
    </location>
</feature>
<feature type="compositionally biased region" description="Polar residues" evidence="5">
    <location>
        <begin position="1"/>
        <end position="19"/>
    </location>
</feature>
<evidence type="ECO:0000256" key="2">
    <source>
        <dbReference type="ARBA" id="ARBA00022771"/>
    </source>
</evidence>
<organism evidence="7 8">
    <name type="scientific">Skeletonema marinoi</name>
    <dbReference type="NCBI Taxonomy" id="267567"/>
    <lineage>
        <taxon>Eukaryota</taxon>
        <taxon>Sar</taxon>
        <taxon>Stramenopiles</taxon>
        <taxon>Ochrophyta</taxon>
        <taxon>Bacillariophyta</taxon>
        <taxon>Coscinodiscophyceae</taxon>
        <taxon>Thalassiosirophycidae</taxon>
        <taxon>Thalassiosirales</taxon>
        <taxon>Skeletonemataceae</taxon>
        <taxon>Skeletonema</taxon>
        <taxon>Skeletonema marinoi-dohrnii complex</taxon>
    </lineage>
</organism>
<dbReference type="GO" id="GO:0008270">
    <property type="term" value="F:zinc ion binding"/>
    <property type="evidence" value="ECO:0007669"/>
    <property type="project" value="UniProtKB-KW"/>
</dbReference>
<name>A0AAD8Y2U8_9STRA</name>
<dbReference type="SUPFAM" id="SSF144232">
    <property type="entry name" value="HIT/MYND zinc finger-like"/>
    <property type="match status" value="2"/>
</dbReference>